<evidence type="ECO:0000256" key="6">
    <source>
        <dbReference type="ARBA" id="ARBA00023136"/>
    </source>
</evidence>
<dbReference type="SMART" id="SM00671">
    <property type="entry name" value="SEL1"/>
    <property type="match status" value="1"/>
</dbReference>
<dbReference type="GO" id="GO:0006508">
    <property type="term" value="P:proteolysis"/>
    <property type="evidence" value="ECO:0007669"/>
    <property type="project" value="UniProtKB-KW"/>
</dbReference>
<feature type="transmembrane region" description="Helical" evidence="8">
    <location>
        <begin position="266"/>
        <end position="284"/>
    </location>
</feature>
<dbReference type="PANTHER" id="PTHR43731">
    <property type="entry name" value="RHOMBOID PROTEASE"/>
    <property type="match status" value="1"/>
</dbReference>
<dbReference type="InterPro" id="IPR019734">
    <property type="entry name" value="TPR_rpt"/>
</dbReference>
<dbReference type="EC" id="3.4.21.105" evidence="10"/>
<keyword evidence="10" id="KW-0645">Protease</keyword>
<keyword evidence="5 8" id="KW-1133">Transmembrane helix</keyword>
<evidence type="ECO:0000256" key="3">
    <source>
        <dbReference type="ARBA" id="ARBA00022692"/>
    </source>
</evidence>
<protein>
    <submittedName>
        <fullName evidence="10">Rhomboid protease GluP</fullName>
        <ecNumber evidence="10">3.4.21.105</ecNumber>
    </submittedName>
</protein>
<feature type="transmembrane region" description="Helical" evidence="8">
    <location>
        <begin position="183"/>
        <end position="199"/>
    </location>
</feature>
<dbReference type="SUPFAM" id="SSF144091">
    <property type="entry name" value="Rhomboid-like"/>
    <property type="match status" value="1"/>
</dbReference>
<dbReference type="EMBL" id="CALBWS010000016">
    <property type="protein sequence ID" value="CAH2715390.1"/>
    <property type="molecule type" value="Genomic_DNA"/>
</dbReference>
<keyword evidence="4 10" id="KW-0378">Hydrolase</keyword>
<feature type="repeat" description="TPR" evidence="7">
    <location>
        <begin position="466"/>
        <end position="499"/>
    </location>
</feature>
<dbReference type="Proteomes" id="UP000838308">
    <property type="component" value="Unassembled WGS sequence"/>
</dbReference>
<dbReference type="Gene3D" id="1.25.40.10">
    <property type="entry name" value="Tetratricopeptide repeat domain"/>
    <property type="match status" value="1"/>
</dbReference>
<feature type="transmembrane region" description="Helical" evidence="8">
    <location>
        <begin position="341"/>
        <end position="360"/>
    </location>
</feature>
<feature type="domain" description="Peptidase S54 rhomboid" evidence="9">
    <location>
        <begin position="225"/>
        <end position="359"/>
    </location>
</feature>
<evidence type="ECO:0000256" key="1">
    <source>
        <dbReference type="ARBA" id="ARBA00004141"/>
    </source>
</evidence>
<proteinExistence type="inferred from homology"/>
<dbReference type="RefSeq" id="WP_248735671.1">
    <property type="nucleotide sequence ID" value="NZ_CALBWS010000016.1"/>
</dbReference>
<evidence type="ECO:0000256" key="8">
    <source>
        <dbReference type="SAM" id="Phobius"/>
    </source>
</evidence>
<name>A0ABM9ERW4_9BACI</name>
<dbReference type="Pfam" id="PF01694">
    <property type="entry name" value="Rhomboid"/>
    <property type="match status" value="1"/>
</dbReference>
<dbReference type="Gene3D" id="1.20.1540.10">
    <property type="entry name" value="Rhomboid-like"/>
    <property type="match status" value="1"/>
</dbReference>
<accession>A0ABM9ERW4</accession>
<dbReference type="SUPFAM" id="SSF48452">
    <property type="entry name" value="TPR-like"/>
    <property type="match status" value="1"/>
</dbReference>
<comment type="similarity">
    <text evidence="2">Belongs to the peptidase S54 family.</text>
</comment>
<feature type="transmembrane region" description="Helical" evidence="8">
    <location>
        <begin position="234"/>
        <end position="254"/>
    </location>
</feature>
<dbReference type="InterPro" id="IPR050925">
    <property type="entry name" value="Rhomboid_protease_S54"/>
</dbReference>
<dbReference type="InterPro" id="IPR022764">
    <property type="entry name" value="Peptidase_S54_rhomboid_dom"/>
</dbReference>
<evidence type="ECO:0000313" key="11">
    <source>
        <dbReference type="Proteomes" id="UP000838308"/>
    </source>
</evidence>
<dbReference type="GO" id="GO:0008233">
    <property type="term" value="F:peptidase activity"/>
    <property type="evidence" value="ECO:0007669"/>
    <property type="project" value="UniProtKB-KW"/>
</dbReference>
<evidence type="ECO:0000256" key="4">
    <source>
        <dbReference type="ARBA" id="ARBA00022801"/>
    </source>
</evidence>
<evidence type="ECO:0000256" key="2">
    <source>
        <dbReference type="ARBA" id="ARBA00009045"/>
    </source>
</evidence>
<evidence type="ECO:0000256" key="7">
    <source>
        <dbReference type="PROSITE-ProRule" id="PRU00339"/>
    </source>
</evidence>
<keyword evidence="6 8" id="KW-0472">Membrane</keyword>
<gene>
    <name evidence="10" type="primary">gluP</name>
    <name evidence="10" type="ORF">BACCIP111895_02574</name>
</gene>
<evidence type="ECO:0000259" key="9">
    <source>
        <dbReference type="Pfam" id="PF01694"/>
    </source>
</evidence>
<comment type="subcellular location">
    <subcellularLocation>
        <location evidence="1">Membrane</location>
        <topology evidence="1">Multi-pass membrane protein</topology>
    </subcellularLocation>
</comment>
<dbReference type="InterPro" id="IPR035952">
    <property type="entry name" value="Rhomboid-like_sf"/>
</dbReference>
<feature type="transmembrane region" description="Helical" evidence="8">
    <location>
        <begin position="317"/>
        <end position="335"/>
    </location>
</feature>
<dbReference type="Pfam" id="PF14559">
    <property type="entry name" value="TPR_19"/>
    <property type="match status" value="1"/>
</dbReference>
<comment type="caution">
    <text evidence="10">The sequence shown here is derived from an EMBL/GenBank/DDBJ whole genome shotgun (WGS) entry which is preliminary data.</text>
</comment>
<dbReference type="PANTHER" id="PTHR43731:SF14">
    <property type="entry name" value="PRESENILIN-ASSOCIATED RHOMBOID-LIKE PROTEIN, MITOCHONDRIAL"/>
    <property type="match status" value="1"/>
</dbReference>
<dbReference type="PROSITE" id="PS50293">
    <property type="entry name" value="TPR_REGION"/>
    <property type="match status" value="1"/>
</dbReference>
<sequence>MNTRESYIFWRLAYSFISDHGYRIIQLFENQKELWLEKLENKKAPIIRMLLHDLDWSNAMQRDIEFTASNGERVRKQIGRNELKVINIYISQFPPVDEYEYRLAKPFINPDGNKTEVNSILLTSEDYEPGFQRLTDWLKSELTFPINDEYSVEEAENQKKATLEYAMEKVKSEKAIFTNGKPLFTYLLMLIQVAMFFWLETHGGSTNTSTLIKYGAKFNPYIYNGEWWRFLTPIFLHIGFAHLAMNTISLYFLGTMVERIFGNIRFLFIYFFAGILGFIGSFLFVDNISAGASGAIFGCAGALLYFGLMNPKLFSRTLGPAFIVIILINLFFGFSRNGIDNAGHIGGLIGGFLAAGMLHLPKQKKPLVQMAFLILSLSLVWGSLSYGFSHSAKSMDENSMLLLAQENIKQENYQQAYNELKKVEEKSDHPSTQIYFLLSFTEIKQNMLDDARIHLHKVLQLDPDFPEANYNLALIYLEQNDFVQAKKYAEKAAELNPNKKEYTNLVHEINQYLQSSGVRE</sequence>
<keyword evidence="7" id="KW-0802">TPR repeat</keyword>
<dbReference type="SMART" id="SM00028">
    <property type="entry name" value="TPR"/>
    <property type="match status" value="3"/>
</dbReference>
<evidence type="ECO:0000256" key="5">
    <source>
        <dbReference type="ARBA" id="ARBA00022989"/>
    </source>
</evidence>
<evidence type="ECO:0000313" key="10">
    <source>
        <dbReference type="EMBL" id="CAH2715390.1"/>
    </source>
</evidence>
<feature type="transmembrane region" description="Helical" evidence="8">
    <location>
        <begin position="367"/>
        <end position="388"/>
    </location>
</feature>
<dbReference type="InterPro" id="IPR006597">
    <property type="entry name" value="Sel1-like"/>
</dbReference>
<dbReference type="PROSITE" id="PS50005">
    <property type="entry name" value="TPR"/>
    <property type="match status" value="1"/>
</dbReference>
<keyword evidence="11" id="KW-1185">Reference proteome</keyword>
<organism evidence="10 11">
    <name type="scientific">Neobacillus rhizosphaerae</name>
    <dbReference type="NCBI Taxonomy" id="2880965"/>
    <lineage>
        <taxon>Bacteria</taxon>
        <taxon>Bacillati</taxon>
        <taxon>Bacillota</taxon>
        <taxon>Bacilli</taxon>
        <taxon>Bacillales</taxon>
        <taxon>Bacillaceae</taxon>
        <taxon>Neobacillus</taxon>
    </lineage>
</organism>
<keyword evidence="3 8" id="KW-0812">Transmembrane</keyword>
<dbReference type="InterPro" id="IPR011990">
    <property type="entry name" value="TPR-like_helical_dom_sf"/>
</dbReference>
<reference evidence="10" key="1">
    <citation type="submission" date="2022-04" db="EMBL/GenBank/DDBJ databases">
        <authorList>
            <person name="Criscuolo A."/>
        </authorList>
    </citation>
    <scope>NUCLEOTIDE SEQUENCE</scope>
    <source>
        <strain evidence="10">CIP111895</strain>
    </source>
</reference>